<evidence type="ECO:0000259" key="7">
    <source>
        <dbReference type="Pfam" id="PF02687"/>
    </source>
</evidence>
<evidence type="ECO:0000256" key="1">
    <source>
        <dbReference type="ARBA" id="ARBA00004651"/>
    </source>
</evidence>
<reference evidence="8 9" key="1">
    <citation type="submission" date="2021-10" db="EMBL/GenBank/DDBJ databases">
        <title>Collection of gut derived symbiotic bacterial strains cultured from healthy donors.</title>
        <authorList>
            <person name="Lin H."/>
            <person name="Littmann E."/>
            <person name="Kohout C."/>
            <person name="Pamer E.G."/>
        </authorList>
    </citation>
    <scope>NUCLEOTIDE SEQUENCE [LARGE SCALE GENOMIC DNA]</scope>
    <source>
        <strain evidence="8 9">DFI.1.165</strain>
    </source>
</reference>
<dbReference type="InterPro" id="IPR003838">
    <property type="entry name" value="ABC3_permease_C"/>
</dbReference>
<evidence type="ECO:0000256" key="5">
    <source>
        <dbReference type="ARBA" id="ARBA00023136"/>
    </source>
</evidence>
<comment type="caution">
    <text evidence="8">The sequence shown here is derived from an EMBL/GenBank/DDBJ whole genome shotgun (WGS) entry which is preliminary data.</text>
</comment>
<dbReference type="PANTHER" id="PTHR30287:SF1">
    <property type="entry name" value="INNER MEMBRANE PROTEIN"/>
    <property type="match status" value="1"/>
</dbReference>
<keyword evidence="2" id="KW-1003">Cell membrane</keyword>
<feature type="transmembrane region" description="Helical" evidence="6">
    <location>
        <begin position="294"/>
        <end position="315"/>
    </location>
</feature>
<keyword evidence="4 6" id="KW-1133">Transmembrane helix</keyword>
<dbReference type="PANTHER" id="PTHR30287">
    <property type="entry name" value="MEMBRANE COMPONENT OF PREDICTED ABC SUPERFAMILY METABOLITE UPTAKE TRANSPORTER"/>
    <property type="match status" value="1"/>
</dbReference>
<feature type="transmembrane region" description="Helical" evidence="6">
    <location>
        <begin position="712"/>
        <end position="732"/>
    </location>
</feature>
<gene>
    <name evidence="8" type="ORF">LIZ65_10135</name>
</gene>
<keyword evidence="3 6" id="KW-0812">Transmembrane</keyword>
<feature type="transmembrane region" description="Helical" evidence="6">
    <location>
        <begin position="414"/>
        <end position="434"/>
    </location>
</feature>
<dbReference type="InterPro" id="IPR038766">
    <property type="entry name" value="Membrane_comp_ABC_pdt"/>
</dbReference>
<feature type="transmembrane region" description="Helical" evidence="6">
    <location>
        <begin position="346"/>
        <end position="368"/>
    </location>
</feature>
<feature type="transmembrane region" description="Helical" evidence="6">
    <location>
        <begin position="252"/>
        <end position="273"/>
    </location>
</feature>
<dbReference type="RefSeq" id="WP_066737249.1">
    <property type="nucleotide sequence ID" value="NZ_JAJCIQ010000006.1"/>
</dbReference>
<evidence type="ECO:0000313" key="8">
    <source>
        <dbReference type="EMBL" id="MCB7387643.1"/>
    </source>
</evidence>
<accession>A0ABS8DGV3</accession>
<feature type="domain" description="ABC3 transporter permease C-terminal" evidence="7">
    <location>
        <begin position="252"/>
        <end position="365"/>
    </location>
</feature>
<name>A0ABS8DGV3_9FIRM</name>
<comment type="subcellular location">
    <subcellularLocation>
        <location evidence="1">Cell membrane</location>
        <topology evidence="1">Multi-pass membrane protein</topology>
    </subcellularLocation>
</comment>
<keyword evidence="5 6" id="KW-0472">Membrane</keyword>
<proteinExistence type="predicted"/>
<protein>
    <submittedName>
        <fullName evidence="8">ABC transporter permease</fullName>
    </submittedName>
</protein>
<dbReference type="PROSITE" id="PS51257">
    <property type="entry name" value="PROKAR_LIPOPROTEIN"/>
    <property type="match status" value="1"/>
</dbReference>
<evidence type="ECO:0000313" key="9">
    <source>
        <dbReference type="Proteomes" id="UP001299546"/>
    </source>
</evidence>
<feature type="transmembrane region" description="Helical" evidence="6">
    <location>
        <begin position="15"/>
        <end position="34"/>
    </location>
</feature>
<dbReference type="Pfam" id="PF02687">
    <property type="entry name" value="FtsX"/>
    <property type="match status" value="2"/>
</dbReference>
<feature type="transmembrane region" description="Helical" evidence="6">
    <location>
        <begin position="673"/>
        <end position="692"/>
    </location>
</feature>
<evidence type="ECO:0000256" key="2">
    <source>
        <dbReference type="ARBA" id="ARBA00022475"/>
    </source>
</evidence>
<feature type="domain" description="ABC3 transporter permease C-terminal" evidence="7">
    <location>
        <begin position="625"/>
        <end position="736"/>
    </location>
</feature>
<evidence type="ECO:0000256" key="6">
    <source>
        <dbReference type="SAM" id="Phobius"/>
    </source>
</evidence>
<dbReference type="Proteomes" id="UP001299546">
    <property type="component" value="Unassembled WGS sequence"/>
</dbReference>
<dbReference type="EMBL" id="JAJCIS010000005">
    <property type="protein sequence ID" value="MCB7387643.1"/>
    <property type="molecule type" value="Genomic_DNA"/>
</dbReference>
<organism evidence="8 9">
    <name type="scientific">Bariatricus massiliensis</name>
    <dbReference type="NCBI Taxonomy" id="1745713"/>
    <lineage>
        <taxon>Bacteria</taxon>
        <taxon>Bacillati</taxon>
        <taxon>Bacillota</taxon>
        <taxon>Clostridia</taxon>
        <taxon>Lachnospirales</taxon>
        <taxon>Lachnospiraceae</taxon>
        <taxon>Bariatricus</taxon>
    </lineage>
</organism>
<feature type="transmembrane region" description="Helical" evidence="6">
    <location>
        <begin position="618"/>
        <end position="646"/>
    </location>
</feature>
<sequence>MLFRKMLRDIVKNKVQFLAIFLMMFFGCFLYSGITGEWNGLQKNFDDYRKEQNLADEWAYKATFSEEELERTKEDSRIRQAEGRLCLPASVQGKKDASLACYIAEDNAVSKLYITEGVDFDGGLAGIWLDALFAGENGYKPGDKITLDVQGMGIEGTVRGLAYSPEYIYGAAEDEMVADHRKNGFAWLSPRILPEDIPFFYNQIAVTLNGKQQGDVLSTILGDGTQTLKAEDHPAVSMVEDEVEQHKSMGDIFSAAFLLIALMITVTTMHRMLKNQRTQIGVLKALGFSKSRLLRHYLSHSSMVCALGALAGYLLGYQTLPDVIYRFMKTMYVLPLWGGELPAEALILPVLCVVVSLVVSLYICRAYLGDTAAASLSGEEFCPSAANLPELPEGIPFGSRWNLRDILRNRLRSFMTLCGVLGCTALLFCAFALYDTFDNLSKWTFTEQQNYACKITGIPDEKSRLELRQMTGGELLMESTAVIRGQDGEQEVGLTVPESAKLWRLAEDLKTFTDIGHGVAISKKTAESLGLKVGDTVTWRHAGDKKWQRSEVEAVVRTTMSQGIIMKKQDYDKTGQSYTTTAVIGDIPSEGFGVYEEKCTISRQKQLTEGIDSMMEGMVMMITLLVTGAVLLGGIMLYNLGVLSYLERYREFATMKVLGFADRKIRGIMVQQNVWLSAAGIILGIPAGYGLMHYMLSTLPDSMDVPVMVKGMTWLISIVGTLILSWAISRVVSRKIPGIDMVEALKAKE</sequence>
<keyword evidence="9" id="KW-1185">Reference proteome</keyword>
<evidence type="ECO:0000256" key="4">
    <source>
        <dbReference type="ARBA" id="ARBA00022989"/>
    </source>
</evidence>
<evidence type="ECO:0000256" key="3">
    <source>
        <dbReference type="ARBA" id="ARBA00022692"/>
    </source>
</evidence>